<keyword evidence="2" id="KW-1185">Reference proteome</keyword>
<dbReference type="AlphaFoldDB" id="A0ABD5ZMV5"/>
<gene>
    <name evidence="1" type="ORF">ACFQJ4_06220</name>
</gene>
<dbReference type="RefSeq" id="WP_276235934.1">
    <property type="nucleotide sequence ID" value="NZ_CP119802.1"/>
</dbReference>
<name>A0ABD5ZMV5_9EURY</name>
<proteinExistence type="predicted"/>
<protein>
    <recommendedName>
        <fullName evidence="3">Zinc ribbon domain-containing protein</fullName>
    </recommendedName>
</protein>
<dbReference type="GeneID" id="79266587"/>
<dbReference type="Proteomes" id="UP001596398">
    <property type="component" value="Unassembled WGS sequence"/>
</dbReference>
<reference evidence="1 2" key="1">
    <citation type="journal article" date="2019" name="Int. J. Syst. Evol. Microbiol.">
        <title>The Global Catalogue of Microorganisms (GCM) 10K type strain sequencing project: providing services to taxonomists for standard genome sequencing and annotation.</title>
        <authorList>
            <consortium name="The Broad Institute Genomics Platform"/>
            <consortium name="The Broad Institute Genome Sequencing Center for Infectious Disease"/>
            <person name="Wu L."/>
            <person name="Ma J."/>
        </authorList>
    </citation>
    <scope>NUCLEOTIDE SEQUENCE [LARGE SCALE GENOMIC DNA]</scope>
    <source>
        <strain evidence="1 2">DT85</strain>
    </source>
</reference>
<sequence>MLGLRYVACDDCDTVWAVPAADPAVSGPCPDCGGGSVTEVTDRLGDASYFLAERE</sequence>
<evidence type="ECO:0000313" key="1">
    <source>
        <dbReference type="EMBL" id="MFC7234914.1"/>
    </source>
</evidence>
<evidence type="ECO:0000313" key="2">
    <source>
        <dbReference type="Proteomes" id="UP001596398"/>
    </source>
</evidence>
<dbReference type="EMBL" id="JBHTAP010000001">
    <property type="protein sequence ID" value="MFC7234914.1"/>
    <property type="molecule type" value="Genomic_DNA"/>
</dbReference>
<organism evidence="1 2">
    <name type="scientific">Halosegnis marinus</name>
    <dbReference type="NCBI Taxonomy" id="3034023"/>
    <lineage>
        <taxon>Archaea</taxon>
        <taxon>Methanobacteriati</taxon>
        <taxon>Methanobacteriota</taxon>
        <taxon>Stenosarchaea group</taxon>
        <taxon>Halobacteria</taxon>
        <taxon>Halobacteriales</taxon>
        <taxon>Natronomonadaceae</taxon>
        <taxon>Halosegnis</taxon>
    </lineage>
</organism>
<comment type="caution">
    <text evidence="1">The sequence shown here is derived from an EMBL/GenBank/DDBJ whole genome shotgun (WGS) entry which is preliminary data.</text>
</comment>
<evidence type="ECO:0008006" key="3">
    <source>
        <dbReference type="Google" id="ProtNLM"/>
    </source>
</evidence>
<accession>A0ABD5ZMV5</accession>